<dbReference type="HAMAP" id="MF_01147">
    <property type="entry name" value="Lgt"/>
    <property type="match status" value="1"/>
</dbReference>
<name>I7A044_MELRP</name>
<feature type="transmembrane region" description="Helical" evidence="7">
    <location>
        <begin position="205"/>
        <end position="223"/>
    </location>
</feature>
<evidence type="ECO:0000256" key="2">
    <source>
        <dbReference type="ARBA" id="ARBA00022475"/>
    </source>
</evidence>
<evidence type="ECO:0000256" key="5">
    <source>
        <dbReference type="ARBA" id="ARBA00022989"/>
    </source>
</evidence>
<dbReference type="EC" id="2.5.1.145" evidence="7"/>
<organism evidence="8 9">
    <name type="scientific">Melioribacter roseus (strain DSM 23840 / JCM 17771 / VKM B-2668 / P3M-2)</name>
    <dbReference type="NCBI Taxonomy" id="1191523"/>
    <lineage>
        <taxon>Bacteria</taxon>
        <taxon>Pseudomonadati</taxon>
        <taxon>Ignavibacteriota</taxon>
        <taxon>Ignavibacteria</taxon>
        <taxon>Ignavibacteriales</taxon>
        <taxon>Melioribacteraceae</taxon>
        <taxon>Melioribacter</taxon>
    </lineage>
</organism>
<dbReference type="PANTHER" id="PTHR30589">
    <property type="entry name" value="PROLIPOPROTEIN DIACYLGLYCERYL TRANSFERASE"/>
    <property type="match status" value="1"/>
</dbReference>
<evidence type="ECO:0000256" key="4">
    <source>
        <dbReference type="ARBA" id="ARBA00022692"/>
    </source>
</evidence>
<protein>
    <recommendedName>
        <fullName evidence="7">Phosphatidylglycerol--prolipoprotein diacylglyceryl transferase</fullName>
        <ecNumber evidence="7">2.5.1.145</ecNumber>
    </recommendedName>
</protein>
<dbReference type="HOGENOM" id="CLU_013386_1_0_10"/>
<dbReference type="AlphaFoldDB" id="I7A044"/>
<dbReference type="eggNOG" id="COG0682">
    <property type="taxonomic scope" value="Bacteria"/>
</dbReference>
<dbReference type="NCBIfam" id="TIGR00544">
    <property type="entry name" value="lgt"/>
    <property type="match status" value="1"/>
</dbReference>
<reference evidence="8 9" key="1">
    <citation type="journal article" date="2013" name="PLoS ONE">
        <title>Genomic analysis of Melioribacter roseus, facultatively anaerobic organotrophic bacterium representing a novel deep lineage within Bacteriodetes/Chlorobi group.</title>
        <authorList>
            <person name="Kadnikov V.V."/>
            <person name="Mardanov A.V."/>
            <person name="Podosokorskaya O.A."/>
            <person name="Gavrilov S.N."/>
            <person name="Kublanov I.V."/>
            <person name="Beletsky A.V."/>
            <person name="Bonch-Osmolovskaya E.A."/>
            <person name="Ravin N.V."/>
        </authorList>
    </citation>
    <scope>NUCLEOTIDE SEQUENCE [LARGE SCALE GENOMIC DNA]</scope>
    <source>
        <strain evidence="9">JCM 17771 / P3M-2</strain>
    </source>
</reference>
<feature type="transmembrane region" description="Helical" evidence="7">
    <location>
        <begin position="24"/>
        <end position="45"/>
    </location>
</feature>
<dbReference type="PATRIC" id="fig|1191523.3.peg.1473"/>
<evidence type="ECO:0000256" key="3">
    <source>
        <dbReference type="ARBA" id="ARBA00022679"/>
    </source>
</evidence>
<feature type="transmembrane region" description="Helical" evidence="7">
    <location>
        <begin position="174"/>
        <end position="193"/>
    </location>
</feature>
<dbReference type="Proteomes" id="UP000009011">
    <property type="component" value="Chromosome"/>
</dbReference>
<keyword evidence="2 7" id="KW-1003">Cell membrane</keyword>
<evidence type="ECO:0000256" key="1">
    <source>
        <dbReference type="ARBA" id="ARBA00007150"/>
    </source>
</evidence>
<sequence>MRQWLIYWDVNPEIFKLGPFSIRWYGLLFALGFIIGFQIMSYIFRKEKRNEDDLNDLLWYMILGTVIGARLGHCLFYNPSYYLSNPLEILQVWKGGLASHGAAIGILTAIYLFTKKYKEYSFFWLMDRLVITVALGGSFIRLGNLFNSEIIGVPTGSDWGFVFTHVDSLPRHPAQLYESIAYLIVFIFLFSYYKKKEGSFKEGLLFGYFLILVFTFRFFVEFVKENQTYFEEGMILNMGQILSVPLIIAGIYLLTRKNSKSIKINRRNS</sequence>
<accession>I7A044</accession>
<dbReference type="PANTHER" id="PTHR30589:SF0">
    <property type="entry name" value="PHOSPHATIDYLGLYCEROL--PROLIPOPROTEIN DIACYLGLYCERYL TRANSFERASE"/>
    <property type="match status" value="1"/>
</dbReference>
<dbReference type="EMBL" id="CP003557">
    <property type="protein sequence ID" value="AFN74623.1"/>
    <property type="molecule type" value="Genomic_DNA"/>
</dbReference>
<evidence type="ECO:0000256" key="6">
    <source>
        <dbReference type="ARBA" id="ARBA00023136"/>
    </source>
</evidence>
<feature type="transmembrane region" description="Helical" evidence="7">
    <location>
        <begin position="235"/>
        <end position="254"/>
    </location>
</feature>
<dbReference type="GO" id="GO:0042158">
    <property type="term" value="P:lipoprotein biosynthetic process"/>
    <property type="evidence" value="ECO:0007669"/>
    <property type="project" value="UniProtKB-UniRule"/>
</dbReference>
<feature type="transmembrane region" description="Helical" evidence="7">
    <location>
        <begin position="57"/>
        <end position="77"/>
    </location>
</feature>
<evidence type="ECO:0000313" key="9">
    <source>
        <dbReference type="Proteomes" id="UP000009011"/>
    </source>
</evidence>
<dbReference type="STRING" id="1191523.MROS_1386"/>
<keyword evidence="5 7" id="KW-1133">Transmembrane helix</keyword>
<comment type="catalytic activity">
    <reaction evidence="7">
        <text>L-cysteinyl-[prolipoprotein] + a 1,2-diacyl-sn-glycero-3-phospho-(1'-sn-glycerol) = an S-1,2-diacyl-sn-glyceryl-L-cysteinyl-[prolipoprotein] + sn-glycerol 1-phosphate + H(+)</text>
        <dbReference type="Rhea" id="RHEA:56712"/>
        <dbReference type="Rhea" id="RHEA-COMP:14679"/>
        <dbReference type="Rhea" id="RHEA-COMP:14680"/>
        <dbReference type="ChEBI" id="CHEBI:15378"/>
        <dbReference type="ChEBI" id="CHEBI:29950"/>
        <dbReference type="ChEBI" id="CHEBI:57685"/>
        <dbReference type="ChEBI" id="CHEBI:64716"/>
        <dbReference type="ChEBI" id="CHEBI:140658"/>
        <dbReference type="EC" id="2.5.1.145"/>
    </reaction>
</comment>
<comment type="similarity">
    <text evidence="1 7">Belongs to the Lgt family.</text>
</comment>
<evidence type="ECO:0000256" key="7">
    <source>
        <dbReference type="HAMAP-Rule" id="MF_01147"/>
    </source>
</evidence>
<dbReference type="UniPathway" id="UPA00664"/>
<keyword evidence="4 7" id="KW-0812">Transmembrane</keyword>
<feature type="binding site" evidence="7">
    <location>
        <position position="141"/>
    </location>
    <ligand>
        <name>a 1,2-diacyl-sn-glycero-3-phospho-(1'-sn-glycerol)</name>
        <dbReference type="ChEBI" id="CHEBI:64716"/>
    </ligand>
</feature>
<keyword evidence="9" id="KW-1185">Reference proteome</keyword>
<proteinExistence type="inferred from homology"/>
<dbReference type="GO" id="GO:0008961">
    <property type="term" value="F:phosphatidylglycerol-prolipoprotein diacylglyceryl transferase activity"/>
    <property type="evidence" value="ECO:0007669"/>
    <property type="project" value="UniProtKB-UniRule"/>
</dbReference>
<dbReference type="Pfam" id="PF01790">
    <property type="entry name" value="LGT"/>
    <property type="match status" value="1"/>
</dbReference>
<comment type="pathway">
    <text evidence="7">Protein modification; lipoprotein biosynthesis (diacylglyceryl transfer).</text>
</comment>
<feature type="transmembrane region" description="Helical" evidence="7">
    <location>
        <begin position="97"/>
        <end position="114"/>
    </location>
</feature>
<comment type="function">
    <text evidence="7">Catalyzes the transfer of the diacylglyceryl group from phosphatidylglycerol to the sulfhydryl group of the N-terminal cysteine of a prolipoprotein, the first step in the formation of mature lipoproteins.</text>
</comment>
<feature type="transmembrane region" description="Helical" evidence="7">
    <location>
        <begin position="121"/>
        <end position="140"/>
    </location>
</feature>
<evidence type="ECO:0000313" key="8">
    <source>
        <dbReference type="EMBL" id="AFN74623.1"/>
    </source>
</evidence>
<dbReference type="InterPro" id="IPR001640">
    <property type="entry name" value="Lgt"/>
</dbReference>
<keyword evidence="8" id="KW-0449">Lipoprotein</keyword>
<dbReference type="RefSeq" id="WP_014856057.1">
    <property type="nucleotide sequence ID" value="NC_018178.1"/>
</dbReference>
<dbReference type="KEGG" id="mro:MROS_1386"/>
<dbReference type="GO" id="GO:0005886">
    <property type="term" value="C:plasma membrane"/>
    <property type="evidence" value="ECO:0007669"/>
    <property type="project" value="UniProtKB-UniRule"/>
</dbReference>
<keyword evidence="6 7" id="KW-0472">Membrane</keyword>
<keyword evidence="3 7" id="KW-0808">Transferase</keyword>
<gene>
    <name evidence="7" type="primary">lgt</name>
    <name evidence="8" type="ordered locus">MROS_1386</name>
</gene>